<reference evidence="2" key="1">
    <citation type="submission" date="2022-11" db="UniProtKB">
        <authorList>
            <consortium name="WormBaseParasite"/>
        </authorList>
    </citation>
    <scope>IDENTIFICATION</scope>
</reference>
<dbReference type="WBParaSite" id="PS1159_v2.g245.t1">
    <property type="protein sequence ID" value="PS1159_v2.g245.t1"/>
    <property type="gene ID" value="PS1159_v2.g245"/>
</dbReference>
<protein>
    <submittedName>
        <fullName evidence="2">RING-type domain-containing protein</fullName>
    </submittedName>
</protein>
<name>A0AC35G6D8_9BILA</name>
<evidence type="ECO:0000313" key="1">
    <source>
        <dbReference type="Proteomes" id="UP000887580"/>
    </source>
</evidence>
<sequence>MAARITLPLLVVTSFVCTTLTITNALVLKKQFYPAVVYITKNNVSMAVVYAQGGVLAYLAFALIRYIFFGTLRAAEVEHATDRVWHAVMETCLAFAVFRDDFSPKFVIQFVILFFVKAFHWLAEDRVDYMERSPLITLTFHARILGISALLSAINSHFISSAYFYTMNKGASAQIVFGFEYAVLMTMVFHIIIKYLLHTHDLQQNHPWENKAVYMLYAELFINFLRCLLYFAFFIIMMKIHTFPLFAIRQFYLTIRSFQKALNDVIQSRRAVHAMNHLFPLASADELTQGDATCIICREEMTVESGAKKLPCNHIFHPNCLRSWFQRQQTCPTCRTDILAQRRPNIVPGQNGNQQQQVVVNNMMQQQQQQNGQQIPPLFAQILGQLQQQQRNAQAQNGQQQQQAPPPQVFPFMAHNFAFGPPQGPIMQPQQQQQNQPENQANAAAGTFPTTMPMPPLPFPGMLPMPPLNGASPYPFPQPPVFAGLSDEEISQMEGTQRSAIEARLQALSNISVLLDAAVLQFQQYLSISNASGVLEQQPPPPSSSAPSAATSTTPQVPEQNIDTTTVLPPTSSTASASTISQQPNGHINTAPSIPAESNTQEEDGSPSDISPEDFEHQETIRRRRLQYFDGNN</sequence>
<accession>A0AC35G6D8</accession>
<proteinExistence type="predicted"/>
<evidence type="ECO:0000313" key="2">
    <source>
        <dbReference type="WBParaSite" id="PS1159_v2.g245.t1"/>
    </source>
</evidence>
<organism evidence="1 2">
    <name type="scientific">Panagrolaimus sp. PS1159</name>
    <dbReference type="NCBI Taxonomy" id="55785"/>
    <lineage>
        <taxon>Eukaryota</taxon>
        <taxon>Metazoa</taxon>
        <taxon>Ecdysozoa</taxon>
        <taxon>Nematoda</taxon>
        <taxon>Chromadorea</taxon>
        <taxon>Rhabditida</taxon>
        <taxon>Tylenchina</taxon>
        <taxon>Panagrolaimomorpha</taxon>
        <taxon>Panagrolaimoidea</taxon>
        <taxon>Panagrolaimidae</taxon>
        <taxon>Panagrolaimus</taxon>
    </lineage>
</organism>
<dbReference type="Proteomes" id="UP000887580">
    <property type="component" value="Unplaced"/>
</dbReference>